<proteinExistence type="predicted"/>
<dbReference type="PROSITE" id="PS50089">
    <property type="entry name" value="ZF_RING_2"/>
    <property type="match status" value="1"/>
</dbReference>
<dbReference type="GO" id="GO:0061630">
    <property type="term" value="F:ubiquitin protein ligase activity"/>
    <property type="evidence" value="ECO:0007669"/>
    <property type="project" value="UniProtKB-EC"/>
</dbReference>
<dbReference type="EC" id="2.3.2.27" evidence="2"/>
<keyword evidence="3" id="KW-0479">Metal-binding</keyword>
<comment type="caution">
    <text evidence="8">The sequence shown here is derived from an EMBL/GenBank/DDBJ whole genome shotgun (WGS) entry which is preliminary data.</text>
</comment>
<evidence type="ECO:0000313" key="8">
    <source>
        <dbReference type="EMBL" id="KAK3198872.1"/>
    </source>
</evidence>
<evidence type="ECO:0000256" key="5">
    <source>
        <dbReference type="ARBA" id="ARBA00022833"/>
    </source>
</evidence>
<feature type="domain" description="RING-type" evidence="7">
    <location>
        <begin position="77"/>
        <end position="118"/>
    </location>
</feature>
<gene>
    <name evidence="8" type="ORF">Dsin_022287</name>
</gene>
<dbReference type="InterPro" id="IPR001841">
    <property type="entry name" value="Znf_RING"/>
</dbReference>
<evidence type="ECO:0000259" key="7">
    <source>
        <dbReference type="PROSITE" id="PS50089"/>
    </source>
</evidence>
<dbReference type="SMART" id="SM00184">
    <property type="entry name" value="RING"/>
    <property type="match status" value="1"/>
</dbReference>
<dbReference type="Pfam" id="PF13639">
    <property type="entry name" value="zf-RING_2"/>
    <property type="match status" value="1"/>
</dbReference>
<dbReference type="SUPFAM" id="SSF57850">
    <property type="entry name" value="RING/U-box"/>
    <property type="match status" value="1"/>
</dbReference>
<dbReference type="PANTHER" id="PTHR15710:SF77">
    <property type="entry name" value="RING-H2 FINGER PROTEIN ATL21B"/>
    <property type="match status" value="1"/>
</dbReference>
<sequence>MECGSDREEIQQQISSFARSISWNSGRAFIPIYIEVGIFVVQQLQVQFNGRGPVAESAIRALKKLRLRRDGDDIQMCAICQEEFLVGIEVTSLPCSHIYHGDCIVKWLRTSHCCPMCRFEMPSTCS</sequence>
<dbReference type="PANTHER" id="PTHR15710">
    <property type="entry name" value="E3 UBIQUITIN-PROTEIN LIGASE PRAJA"/>
    <property type="match status" value="1"/>
</dbReference>
<dbReference type="Gene3D" id="3.30.40.10">
    <property type="entry name" value="Zinc/RING finger domain, C3HC4 (zinc finger)"/>
    <property type="match status" value="1"/>
</dbReference>
<protein>
    <recommendedName>
        <fullName evidence="2">RING-type E3 ubiquitin transferase</fullName>
        <ecNumber evidence="2">2.3.2.27</ecNumber>
    </recommendedName>
</protein>
<keyword evidence="5" id="KW-0862">Zinc</keyword>
<keyword evidence="9" id="KW-1185">Reference proteome</keyword>
<dbReference type="CDD" id="cd16454">
    <property type="entry name" value="RING-H2_PA-TM-RING"/>
    <property type="match status" value="1"/>
</dbReference>
<dbReference type="GO" id="GO:0016567">
    <property type="term" value="P:protein ubiquitination"/>
    <property type="evidence" value="ECO:0007669"/>
    <property type="project" value="TreeGrafter"/>
</dbReference>
<evidence type="ECO:0000313" key="9">
    <source>
        <dbReference type="Proteomes" id="UP001281410"/>
    </source>
</evidence>
<comment type="catalytic activity">
    <reaction evidence="1">
        <text>S-ubiquitinyl-[E2 ubiquitin-conjugating enzyme]-L-cysteine + [acceptor protein]-L-lysine = [E2 ubiquitin-conjugating enzyme]-L-cysteine + N(6)-ubiquitinyl-[acceptor protein]-L-lysine.</text>
        <dbReference type="EC" id="2.3.2.27"/>
    </reaction>
</comment>
<dbReference type="Proteomes" id="UP001281410">
    <property type="component" value="Unassembled WGS sequence"/>
</dbReference>
<name>A0AAE0A237_9ROSI</name>
<keyword evidence="4 6" id="KW-0863">Zinc-finger</keyword>
<dbReference type="GO" id="GO:0005737">
    <property type="term" value="C:cytoplasm"/>
    <property type="evidence" value="ECO:0007669"/>
    <property type="project" value="TreeGrafter"/>
</dbReference>
<dbReference type="InterPro" id="IPR013083">
    <property type="entry name" value="Znf_RING/FYVE/PHD"/>
</dbReference>
<evidence type="ECO:0000256" key="4">
    <source>
        <dbReference type="ARBA" id="ARBA00022771"/>
    </source>
</evidence>
<accession>A0AAE0A237</accession>
<dbReference type="EMBL" id="JANJYJ010000007">
    <property type="protein sequence ID" value="KAK3198872.1"/>
    <property type="molecule type" value="Genomic_DNA"/>
</dbReference>
<organism evidence="8 9">
    <name type="scientific">Dipteronia sinensis</name>
    <dbReference type="NCBI Taxonomy" id="43782"/>
    <lineage>
        <taxon>Eukaryota</taxon>
        <taxon>Viridiplantae</taxon>
        <taxon>Streptophyta</taxon>
        <taxon>Embryophyta</taxon>
        <taxon>Tracheophyta</taxon>
        <taxon>Spermatophyta</taxon>
        <taxon>Magnoliopsida</taxon>
        <taxon>eudicotyledons</taxon>
        <taxon>Gunneridae</taxon>
        <taxon>Pentapetalae</taxon>
        <taxon>rosids</taxon>
        <taxon>malvids</taxon>
        <taxon>Sapindales</taxon>
        <taxon>Sapindaceae</taxon>
        <taxon>Hippocastanoideae</taxon>
        <taxon>Acereae</taxon>
        <taxon>Dipteronia</taxon>
    </lineage>
</organism>
<evidence type="ECO:0000256" key="1">
    <source>
        <dbReference type="ARBA" id="ARBA00000900"/>
    </source>
</evidence>
<dbReference type="GO" id="GO:0008270">
    <property type="term" value="F:zinc ion binding"/>
    <property type="evidence" value="ECO:0007669"/>
    <property type="project" value="UniProtKB-KW"/>
</dbReference>
<evidence type="ECO:0000256" key="6">
    <source>
        <dbReference type="PROSITE-ProRule" id="PRU00175"/>
    </source>
</evidence>
<reference evidence="8" key="1">
    <citation type="journal article" date="2023" name="Plant J.">
        <title>Genome sequences and population genomics provide insights into the demographic history, inbreeding, and mutation load of two 'living fossil' tree species of Dipteronia.</title>
        <authorList>
            <person name="Feng Y."/>
            <person name="Comes H.P."/>
            <person name="Chen J."/>
            <person name="Zhu S."/>
            <person name="Lu R."/>
            <person name="Zhang X."/>
            <person name="Li P."/>
            <person name="Qiu J."/>
            <person name="Olsen K.M."/>
            <person name="Qiu Y."/>
        </authorList>
    </citation>
    <scope>NUCLEOTIDE SEQUENCE</scope>
    <source>
        <strain evidence="8">NBL</strain>
    </source>
</reference>
<dbReference type="AlphaFoldDB" id="A0AAE0A237"/>
<evidence type="ECO:0000256" key="2">
    <source>
        <dbReference type="ARBA" id="ARBA00012483"/>
    </source>
</evidence>
<evidence type="ECO:0000256" key="3">
    <source>
        <dbReference type="ARBA" id="ARBA00022723"/>
    </source>
</evidence>